<evidence type="ECO:0000256" key="10">
    <source>
        <dbReference type="ARBA" id="ARBA00030956"/>
    </source>
</evidence>
<dbReference type="GO" id="GO:0090563">
    <property type="term" value="F:protein-phosphocysteine-sugar phosphotransferase activity"/>
    <property type="evidence" value="ECO:0007669"/>
    <property type="project" value="TreeGrafter"/>
</dbReference>
<sequence>MQAPEYDEVVERLKESENPQLSNENSKKEEVEEIKEEKADILTKENIVLDQNFQNKEEAIAKVQEMMEKSGFVGKGYQDGMLQREKEAPTHFGIGLAIPHGTNQTKKEIKKSGLVVITSKKGVNWDGELVKLIIGIAGKGDDHLQILANVANNVNTEEIVNELVENGNKDQIYEILTREEE</sequence>
<evidence type="ECO:0000256" key="2">
    <source>
        <dbReference type="ARBA" id="ARBA00014783"/>
    </source>
</evidence>
<evidence type="ECO:0000256" key="3">
    <source>
        <dbReference type="ARBA" id="ARBA00022448"/>
    </source>
</evidence>
<keyword evidence="7" id="KW-0598">Phosphotransferase system</keyword>
<evidence type="ECO:0000256" key="8">
    <source>
        <dbReference type="ARBA" id="ARBA00022777"/>
    </source>
</evidence>
<organism evidence="14 15">
    <name type="scientific">Anaerococcus hydrogenalis DSM 7454</name>
    <dbReference type="NCBI Taxonomy" id="561177"/>
    <lineage>
        <taxon>Bacteria</taxon>
        <taxon>Bacillati</taxon>
        <taxon>Bacillota</taxon>
        <taxon>Tissierellia</taxon>
        <taxon>Tissierellales</taxon>
        <taxon>Peptoniphilaceae</taxon>
        <taxon>Anaerococcus</taxon>
    </lineage>
</organism>
<gene>
    <name evidence="14" type="ORF">ANHYDRO_00573</name>
</gene>
<keyword evidence="6 14" id="KW-0808">Transferase</keyword>
<evidence type="ECO:0000256" key="6">
    <source>
        <dbReference type="ARBA" id="ARBA00022679"/>
    </source>
</evidence>
<evidence type="ECO:0000256" key="7">
    <source>
        <dbReference type="ARBA" id="ARBA00022683"/>
    </source>
</evidence>
<dbReference type="PANTHER" id="PTHR30181:SF2">
    <property type="entry name" value="PTS SYSTEM MANNITOL-SPECIFIC EIICBA COMPONENT"/>
    <property type="match status" value="1"/>
</dbReference>
<dbReference type="PROSITE" id="PS00372">
    <property type="entry name" value="PTS_EIIA_TYPE_2_HIS"/>
    <property type="match status" value="1"/>
</dbReference>
<evidence type="ECO:0000256" key="9">
    <source>
        <dbReference type="ARBA" id="ARBA00029908"/>
    </source>
</evidence>
<feature type="domain" description="PTS EIIA type-2" evidence="13">
    <location>
        <begin position="40"/>
        <end position="179"/>
    </location>
</feature>
<dbReference type="Pfam" id="PF00359">
    <property type="entry name" value="PTS_EIIA_2"/>
    <property type="match status" value="1"/>
</dbReference>
<dbReference type="SUPFAM" id="SSF55804">
    <property type="entry name" value="Phoshotransferase/anion transport protein"/>
    <property type="match status" value="1"/>
</dbReference>
<keyword evidence="8" id="KW-0418">Kinase</keyword>
<feature type="region of interest" description="Disordered" evidence="12">
    <location>
        <begin position="1"/>
        <end position="31"/>
    </location>
</feature>
<comment type="caution">
    <text evidence="14">The sequence shown here is derived from an EMBL/GenBank/DDBJ whole genome shotgun (WGS) entry which is preliminary data.</text>
</comment>
<reference evidence="14 15" key="1">
    <citation type="submission" date="2008-09" db="EMBL/GenBank/DDBJ databases">
        <authorList>
            <person name="Fulton L."/>
            <person name="Clifton S."/>
            <person name="Fulton B."/>
            <person name="Xu J."/>
            <person name="Minx P."/>
            <person name="Pepin K.H."/>
            <person name="Johnson M."/>
            <person name="Thiruvilangam P."/>
            <person name="Bhonagiri V."/>
            <person name="Nash W.E."/>
            <person name="Mardis E.R."/>
            <person name="Wilson R.K."/>
        </authorList>
    </citation>
    <scope>NUCLEOTIDE SEQUENCE [LARGE SCALE GENOMIC DNA]</scope>
    <source>
        <strain evidence="14 15">DSM 7454</strain>
    </source>
</reference>
<evidence type="ECO:0000256" key="4">
    <source>
        <dbReference type="ARBA" id="ARBA00022553"/>
    </source>
</evidence>
<evidence type="ECO:0000313" key="15">
    <source>
        <dbReference type="Proteomes" id="UP000005451"/>
    </source>
</evidence>
<name>B6W7M4_9FIRM</name>
<dbReference type="STRING" id="561177.ANHYDRO_00573"/>
<dbReference type="Proteomes" id="UP000005451">
    <property type="component" value="Unassembled WGS sequence"/>
</dbReference>
<keyword evidence="3" id="KW-0813">Transport</keyword>
<dbReference type="eggNOG" id="COG4668">
    <property type="taxonomic scope" value="Bacteria"/>
</dbReference>
<keyword evidence="4" id="KW-0597">Phosphoprotein</keyword>
<keyword evidence="14" id="KW-0670">Pyruvate</keyword>
<comment type="function">
    <text evidence="1">The phosphoenolpyruvate-dependent sugar phosphotransferase system (sugar PTS), a major carbohydrate active transport system, catalyzes the phosphorylation of incoming sugar substrates concomitantly with their translocation across the cell membrane. The enzyme II CmtAB PTS system is involved in D-mannitol transport.</text>
</comment>
<dbReference type="InterPro" id="IPR002178">
    <property type="entry name" value="PTS_EIIA_type-2_dom"/>
</dbReference>
<reference evidence="14 15" key="2">
    <citation type="submission" date="2008-10" db="EMBL/GenBank/DDBJ databases">
        <title>Draft genome sequence of Anaerococcus hydrogenalis (DSM 7454).</title>
        <authorList>
            <person name="Sudarsanam P."/>
            <person name="Ley R."/>
            <person name="Guruge J."/>
            <person name="Turnbaugh P.J."/>
            <person name="Mahowald M."/>
            <person name="Liep D."/>
            <person name="Gordon J."/>
        </authorList>
    </citation>
    <scope>NUCLEOTIDE SEQUENCE [LARGE SCALE GENOMIC DNA]</scope>
    <source>
        <strain evidence="14 15">DSM 7454</strain>
    </source>
</reference>
<dbReference type="Gene3D" id="3.40.930.10">
    <property type="entry name" value="Mannitol-specific EII, Chain A"/>
    <property type="match status" value="1"/>
</dbReference>
<evidence type="ECO:0000256" key="5">
    <source>
        <dbReference type="ARBA" id="ARBA00022597"/>
    </source>
</evidence>
<accession>B6W7M4</accession>
<dbReference type="AlphaFoldDB" id="B6W7M4"/>
<evidence type="ECO:0000256" key="11">
    <source>
        <dbReference type="ARBA" id="ARBA00030962"/>
    </source>
</evidence>
<evidence type="ECO:0000256" key="12">
    <source>
        <dbReference type="SAM" id="MobiDB-lite"/>
    </source>
</evidence>
<dbReference type="GO" id="GO:0009401">
    <property type="term" value="P:phosphoenolpyruvate-dependent sugar phosphotransferase system"/>
    <property type="evidence" value="ECO:0007669"/>
    <property type="project" value="UniProtKB-KW"/>
</dbReference>
<dbReference type="RefSeq" id="WP_004813075.1">
    <property type="nucleotide sequence ID" value="NZ_ABXA01000016.1"/>
</dbReference>
<dbReference type="GO" id="GO:0016301">
    <property type="term" value="F:kinase activity"/>
    <property type="evidence" value="ECO:0007669"/>
    <property type="project" value="UniProtKB-KW"/>
</dbReference>
<dbReference type="CDD" id="cd00211">
    <property type="entry name" value="PTS_IIA_fru"/>
    <property type="match status" value="1"/>
</dbReference>
<dbReference type="PANTHER" id="PTHR30181">
    <property type="entry name" value="MANNITOL PERMEASE IIC COMPONENT"/>
    <property type="match status" value="1"/>
</dbReference>
<evidence type="ECO:0000313" key="14">
    <source>
        <dbReference type="EMBL" id="EEB36583.1"/>
    </source>
</evidence>
<keyword evidence="5" id="KW-0762">Sugar transport</keyword>
<evidence type="ECO:0000256" key="1">
    <source>
        <dbReference type="ARBA" id="ARBA00002434"/>
    </source>
</evidence>
<evidence type="ECO:0000259" key="13">
    <source>
        <dbReference type="PROSITE" id="PS51094"/>
    </source>
</evidence>
<dbReference type="GO" id="GO:0005886">
    <property type="term" value="C:plasma membrane"/>
    <property type="evidence" value="ECO:0007669"/>
    <property type="project" value="TreeGrafter"/>
</dbReference>
<protein>
    <recommendedName>
        <fullName evidence="2">Mannitol-specific phosphotransferase enzyme IIA component</fullName>
    </recommendedName>
    <alternativeName>
        <fullName evidence="10">EIIA</fullName>
    </alternativeName>
    <alternativeName>
        <fullName evidence="11">EIII</fullName>
    </alternativeName>
    <alternativeName>
        <fullName evidence="9">PTS system mannitol-specific EIIA component</fullName>
    </alternativeName>
</protein>
<dbReference type="InterPro" id="IPR016152">
    <property type="entry name" value="PTrfase/Anion_transptr"/>
</dbReference>
<dbReference type="InterPro" id="IPR050893">
    <property type="entry name" value="Sugar_PTS"/>
</dbReference>
<dbReference type="PROSITE" id="PS51094">
    <property type="entry name" value="PTS_EIIA_TYPE_2"/>
    <property type="match status" value="1"/>
</dbReference>
<proteinExistence type="predicted"/>
<dbReference type="EMBL" id="ABXA01000016">
    <property type="protein sequence ID" value="EEB36583.1"/>
    <property type="molecule type" value="Genomic_DNA"/>
</dbReference>